<dbReference type="Gene3D" id="3.40.190.290">
    <property type="match status" value="1"/>
</dbReference>
<dbReference type="SUPFAM" id="SSF46785">
    <property type="entry name" value="Winged helix' DNA-binding domain"/>
    <property type="match status" value="1"/>
</dbReference>
<keyword evidence="2" id="KW-0805">Transcription regulation</keyword>
<comment type="caution">
    <text evidence="6">The sequence shown here is derived from an EMBL/GenBank/DDBJ whole genome shotgun (WGS) entry which is preliminary data.</text>
</comment>
<dbReference type="Pfam" id="PF03466">
    <property type="entry name" value="LysR_substrate"/>
    <property type="match status" value="1"/>
</dbReference>
<protein>
    <submittedName>
        <fullName evidence="6">LysR family transcriptional regulator</fullName>
    </submittedName>
</protein>
<evidence type="ECO:0000259" key="5">
    <source>
        <dbReference type="PROSITE" id="PS50931"/>
    </source>
</evidence>
<keyword evidence="3" id="KW-0238">DNA-binding</keyword>
<dbReference type="RefSeq" id="WP_059068234.1">
    <property type="nucleotide sequence ID" value="NZ_JAOQJX010000014.1"/>
</dbReference>
<name>A0ABT2TCG4_9FIRM</name>
<dbReference type="PANTHER" id="PTHR30419">
    <property type="entry name" value="HTH-TYPE TRANSCRIPTIONAL REGULATOR YBHD"/>
    <property type="match status" value="1"/>
</dbReference>
<dbReference type="InterPro" id="IPR000847">
    <property type="entry name" value="LysR_HTH_N"/>
</dbReference>
<dbReference type="EMBL" id="JAOQJX010000014">
    <property type="protein sequence ID" value="MCU6747937.1"/>
    <property type="molecule type" value="Genomic_DNA"/>
</dbReference>
<dbReference type="PANTHER" id="PTHR30419:SF8">
    <property type="entry name" value="NITROGEN ASSIMILATION TRANSCRIPTIONAL ACTIVATOR-RELATED"/>
    <property type="match status" value="1"/>
</dbReference>
<evidence type="ECO:0000256" key="3">
    <source>
        <dbReference type="ARBA" id="ARBA00023125"/>
    </source>
</evidence>
<dbReference type="Proteomes" id="UP001652394">
    <property type="component" value="Unassembled WGS sequence"/>
</dbReference>
<gene>
    <name evidence="6" type="ORF">OCV51_09790</name>
</gene>
<feature type="domain" description="HTH lysR-type" evidence="5">
    <location>
        <begin position="1"/>
        <end position="58"/>
    </location>
</feature>
<sequence length="305" mass="34347">MRIEHLNYLVEVAKHKSISTAAKKLYISQTGLSAIINSIEAELNIQLFYRTNKGVTLTADGEQAISLMKDILSKNDELHFLSSNENQQRRIINLGVFPAATNALSHYLTDIWSRQHSHTHLHVYEVGYEDLQNCISSHLASIVIAAESTANFSGTQFQNGKVYVEPLCQDHFCVLVSSQSELAARNEVDISEIMHLHLLLTHNYPSPQDKPIGHILHSFNTFTVLNNLEVTKQILVDSPDKVIITPALTLNQDPLIQSGQLKMLDVTGFENNLTIFMMCDVTSRLSIQETLLMQEIRSFFSTLKQ</sequence>
<reference evidence="6 7" key="1">
    <citation type="journal article" date="2021" name="ISME Commun">
        <title>Automated analysis of genomic sequences facilitates high-throughput and comprehensive description of bacteria.</title>
        <authorList>
            <person name="Hitch T.C.A."/>
        </authorList>
    </citation>
    <scope>NUCLEOTIDE SEQUENCE [LARGE SCALE GENOMIC DNA]</scope>
    <source>
        <strain evidence="6 7">H2_18</strain>
    </source>
</reference>
<evidence type="ECO:0000256" key="1">
    <source>
        <dbReference type="ARBA" id="ARBA00009437"/>
    </source>
</evidence>
<dbReference type="Pfam" id="PF00126">
    <property type="entry name" value="HTH_1"/>
    <property type="match status" value="1"/>
</dbReference>
<comment type="similarity">
    <text evidence="1">Belongs to the LysR transcriptional regulatory family.</text>
</comment>
<evidence type="ECO:0000313" key="6">
    <source>
        <dbReference type="EMBL" id="MCU6747937.1"/>
    </source>
</evidence>
<dbReference type="InterPro" id="IPR005119">
    <property type="entry name" value="LysR_subst-bd"/>
</dbReference>
<dbReference type="SUPFAM" id="SSF53850">
    <property type="entry name" value="Periplasmic binding protein-like II"/>
    <property type="match status" value="1"/>
</dbReference>
<keyword evidence="4" id="KW-0804">Transcription</keyword>
<proteinExistence type="inferred from homology"/>
<evidence type="ECO:0000256" key="4">
    <source>
        <dbReference type="ARBA" id="ARBA00023163"/>
    </source>
</evidence>
<dbReference type="Gene3D" id="1.10.10.10">
    <property type="entry name" value="Winged helix-like DNA-binding domain superfamily/Winged helix DNA-binding domain"/>
    <property type="match status" value="1"/>
</dbReference>
<evidence type="ECO:0000256" key="2">
    <source>
        <dbReference type="ARBA" id="ARBA00023015"/>
    </source>
</evidence>
<dbReference type="PRINTS" id="PR00039">
    <property type="entry name" value="HTHLYSR"/>
</dbReference>
<dbReference type="InterPro" id="IPR036390">
    <property type="entry name" value="WH_DNA-bd_sf"/>
</dbReference>
<dbReference type="PROSITE" id="PS50931">
    <property type="entry name" value="HTH_LYSR"/>
    <property type="match status" value="1"/>
</dbReference>
<organism evidence="6 7">
    <name type="scientific">Faecalicatena acetigenes</name>
    <dbReference type="NCBI Taxonomy" id="2981790"/>
    <lineage>
        <taxon>Bacteria</taxon>
        <taxon>Bacillati</taxon>
        <taxon>Bacillota</taxon>
        <taxon>Clostridia</taxon>
        <taxon>Lachnospirales</taxon>
        <taxon>Lachnospiraceae</taxon>
        <taxon>Faecalicatena</taxon>
    </lineage>
</organism>
<dbReference type="InterPro" id="IPR050950">
    <property type="entry name" value="HTH-type_LysR_regulators"/>
</dbReference>
<accession>A0ABT2TCG4</accession>
<dbReference type="InterPro" id="IPR036388">
    <property type="entry name" value="WH-like_DNA-bd_sf"/>
</dbReference>
<keyword evidence="7" id="KW-1185">Reference proteome</keyword>
<evidence type="ECO:0000313" key="7">
    <source>
        <dbReference type="Proteomes" id="UP001652394"/>
    </source>
</evidence>